<name>A0A7T5EJW9_9BACL</name>
<dbReference type="CDD" id="cd06225">
    <property type="entry name" value="HAMP"/>
    <property type="match status" value="1"/>
</dbReference>
<dbReference type="EMBL" id="CP073708">
    <property type="protein sequence ID" value="QUO41068.1"/>
    <property type="molecule type" value="Genomic_DNA"/>
</dbReference>
<dbReference type="GO" id="GO:0005886">
    <property type="term" value="C:plasma membrane"/>
    <property type="evidence" value="ECO:0007669"/>
    <property type="project" value="UniProtKB-SubCell"/>
</dbReference>
<evidence type="ECO:0000259" key="9">
    <source>
        <dbReference type="PROSITE" id="PS50885"/>
    </source>
</evidence>
<evidence type="ECO:0000256" key="6">
    <source>
        <dbReference type="PROSITE-ProRule" id="PRU00284"/>
    </source>
</evidence>
<evidence type="ECO:0000256" key="7">
    <source>
        <dbReference type="SAM" id="Phobius"/>
    </source>
</evidence>
<dbReference type="Pfam" id="PF00015">
    <property type="entry name" value="MCPsignal"/>
    <property type="match status" value="1"/>
</dbReference>
<dbReference type="SUPFAM" id="SSF58104">
    <property type="entry name" value="Methyl-accepting chemotaxis protein (MCP) signaling domain"/>
    <property type="match status" value="1"/>
</dbReference>
<evidence type="ECO:0000256" key="2">
    <source>
        <dbReference type="ARBA" id="ARBA00022475"/>
    </source>
</evidence>
<dbReference type="KEGG" id="bcop:JD108_19340"/>
<dbReference type="SMART" id="SM00283">
    <property type="entry name" value="MA"/>
    <property type="match status" value="1"/>
</dbReference>
<feature type="domain" description="HAMP" evidence="9">
    <location>
        <begin position="181"/>
        <end position="233"/>
    </location>
</feature>
<dbReference type="InterPro" id="IPR003660">
    <property type="entry name" value="HAMP_dom"/>
</dbReference>
<dbReference type="Pfam" id="PF00672">
    <property type="entry name" value="HAMP"/>
    <property type="match status" value="1"/>
</dbReference>
<sequence>MRQSLLQQASGVLQFGFQLFQPDEFKQVFTNPDQKSEQQKKAMETFENLQRNPNIAQAYILGTEVRDNNKLLVVSVPQHVIDAGAAPGQLLEQPPVILNAVEQLQKTKKTTFTGIYTDPFGTWVTVMEPILDENEHVYAYLGLDLDASLVKDGQHELLLWSSITLAALVILMIIVQFFTLKKLLSPVKVIEKAIHEVSTGNFNISLHINTNDEFGELSQHFNHMTQEIREIIKGIQKHSEQAARSSELLSSSIEQNIQMVNENTSVIQGMAVDADSQMTGAIESARAMDEVAFGIQQISTTASDVSAASLGTSEQAEKGNLAIQNAVSQIDSIRQSVSDTSSVVQMLGERSTEIVRIIDVITGISSQTNLLALNAAIEAARAGEAGRGFAVVADEVRKLAEQSEESARQIAALIDDIQKETLHAVRAMTSVDEEVNAGMKVVKQAGDAFNQILKEIHLVSGQIQELSAISEQISSATQEVAATIDGAAEIAKKTAQSSINIASSSEQQLLSMKNLASSADHLSQMANELNGLISKFKV</sequence>
<keyword evidence="7" id="KW-0812">Transmembrane</keyword>
<reference evidence="11" key="2">
    <citation type="submission" date="2021-04" db="EMBL/GenBank/DDBJ databases">
        <title>Brevibacillus composti FJAT-54423, complete genome.</title>
        <authorList>
            <person name="Tang R."/>
        </authorList>
    </citation>
    <scope>NUCLEOTIDE SEQUENCE</scope>
    <source>
        <strain evidence="11">FJAT-54424</strain>
    </source>
</reference>
<keyword evidence="4 6" id="KW-0807">Transducer</keyword>
<dbReference type="PANTHER" id="PTHR32089:SF114">
    <property type="entry name" value="METHYL-ACCEPTING CHEMOTAXIS PROTEIN MCPB"/>
    <property type="match status" value="1"/>
</dbReference>
<dbReference type="SMART" id="SM00304">
    <property type="entry name" value="HAMP"/>
    <property type="match status" value="1"/>
</dbReference>
<dbReference type="PROSITE" id="PS50885">
    <property type="entry name" value="HAMP"/>
    <property type="match status" value="1"/>
</dbReference>
<dbReference type="RefSeq" id="WP_198827579.1">
    <property type="nucleotide sequence ID" value="NZ_CP066308.1"/>
</dbReference>
<reference evidence="10" key="1">
    <citation type="submission" date="2020-12" db="EMBL/GenBank/DDBJ databases">
        <title>strain FJAT-54423T represents a novel species of the genus Brevibacillus.</title>
        <authorList>
            <person name="Tang R."/>
        </authorList>
    </citation>
    <scope>NUCLEOTIDE SEQUENCE [LARGE SCALE GENOMIC DNA]</scope>
    <source>
        <strain evidence="10">FJAT-54423</strain>
    </source>
</reference>
<feature type="transmembrane region" description="Helical" evidence="7">
    <location>
        <begin position="157"/>
        <end position="178"/>
    </location>
</feature>
<dbReference type="AlphaFoldDB" id="A0A7T5EJW9"/>
<dbReference type="PROSITE" id="PS50111">
    <property type="entry name" value="CHEMOTAXIS_TRANSDUC_2"/>
    <property type="match status" value="1"/>
</dbReference>
<dbReference type="CDD" id="cd11386">
    <property type="entry name" value="MCP_signal"/>
    <property type="match status" value="1"/>
</dbReference>
<proteinExistence type="inferred from homology"/>
<accession>A0A7T5EJW9</accession>
<evidence type="ECO:0000313" key="10">
    <source>
        <dbReference type="EMBL" id="QQE73984.1"/>
    </source>
</evidence>
<evidence type="ECO:0000256" key="1">
    <source>
        <dbReference type="ARBA" id="ARBA00004236"/>
    </source>
</evidence>
<evidence type="ECO:0000259" key="8">
    <source>
        <dbReference type="PROSITE" id="PS50111"/>
    </source>
</evidence>
<dbReference type="EMBL" id="CP066308">
    <property type="protein sequence ID" value="QQE73984.1"/>
    <property type="molecule type" value="Genomic_DNA"/>
</dbReference>
<evidence type="ECO:0000313" key="12">
    <source>
        <dbReference type="Proteomes" id="UP000677234"/>
    </source>
</evidence>
<organism evidence="10">
    <name type="scientific">Brevibacillus composti</name>
    <dbReference type="NCBI Taxonomy" id="2796470"/>
    <lineage>
        <taxon>Bacteria</taxon>
        <taxon>Bacillati</taxon>
        <taxon>Bacillota</taxon>
        <taxon>Bacilli</taxon>
        <taxon>Bacillales</taxon>
        <taxon>Paenibacillaceae</taxon>
        <taxon>Brevibacillus</taxon>
    </lineage>
</organism>
<protein>
    <submittedName>
        <fullName evidence="10">HAMP domain-containing protein</fullName>
    </submittedName>
</protein>
<comment type="similarity">
    <text evidence="5">Belongs to the methyl-accepting chemotaxis (MCP) protein family.</text>
</comment>
<evidence type="ECO:0000313" key="11">
    <source>
        <dbReference type="EMBL" id="QUO41068.1"/>
    </source>
</evidence>
<evidence type="ECO:0000256" key="3">
    <source>
        <dbReference type="ARBA" id="ARBA00023136"/>
    </source>
</evidence>
<dbReference type="PANTHER" id="PTHR32089">
    <property type="entry name" value="METHYL-ACCEPTING CHEMOTAXIS PROTEIN MCPB"/>
    <property type="match status" value="1"/>
</dbReference>
<evidence type="ECO:0000256" key="5">
    <source>
        <dbReference type="ARBA" id="ARBA00029447"/>
    </source>
</evidence>
<dbReference type="GO" id="GO:0007165">
    <property type="term" value="P:signal transduction"/>
    <property type="evidence" value="ECO:0007669"/>
    <property type="project" value="UniProtKB-KW"/>
</dbReference>
<feature type="domain" description="Methyl-accepting transducer" evidence="8">
    <location>
        <begin position="252"/>
        <end position="488"/>
    </location>
</feature>
<keyword evidence="12" id="KW-1185">Reference proteome</keyword>
<dbReference type="Gene3D" id="6.10.340.10">
    <property type="match status" value="1"/>
</dbReference>
<comment type="subcellular location">
    <subcellularLocation>
        <location evidence="1">Cell membrane</location>
    </subcellularLocation>
</comment>
<gene>
    <name evidence="10" type="ORF">JD108_19340</name>
    <name evidence="11" type="ORF">KDJ56_19275</name>
</gene>
<dbReference type="InterPro" id="IPR004089">
    <property type="entry name" value="MCPsignal_dom"/>
</dbReference>
<keyword evidence="7" id="KW-1133">Transmembrane helix</keyword>
<dbReference type="Gene3D" id="1.10.287.950">
    <property type="entry name" value="Methyl-accepting chemotaxis protein"/>
    <property type="match status" value="1"/>
</dbReference>
<dbReference type="Proteomes" id="UP000595847">
    <property type="component" value="Chromosome"/>
</dbReference>
<dbReference type="Proteomes" id="UP000677234">
    <property type="component" value="Chromosome"/>
</dbReference>
<keyword evidence="2" id="KW-1003">Cell membrane</keyword>
<evidence type="ECO:0000256" key="4">
    <source>
        <dbReference type="ARBA" id="ARBA00023224"/>
    </source>
</evidence>
<keyword evidence="3 7" id="KW-0472">Membrane</keyword>